<dbReference type="Pfam" id="PF04814">
    <property type="entry name" value="HNF-1_N"/>
    <property type="match status" value="1"/>
</dbReference>
<dbReference type="PANTHER" id="PTHR11568">
    <property type="entry name" value="HEPATOCYTE NUCLEAR FACTOR 1"/>
    <property type="match status" value="1"/>
</dbReference>
<feature type="domain" description="POU-specific atypical" evidence="4">
    <location>
        <begin position="86"/>
        <end position="181"/>
    </location>
</feature>
<evidence type="ECO:0000313" key="5">
    <source>
        <dbReference type="EMBL" id="CAH1801829.1"/>
    </source>
</evidence>
<name>A0A8S4Q4Z0_OWEFU</name>
<keyword evidence="1" id="KW-0539">Nucleus</keyword>
<dbReference type="InterPro" id="IPR039066">
    <property type="entry name" value="HNF-1"/>
</dbReference>
<protein>
    <submittedName>
        <fullName evidence="5">Uncharacterized protein</fullName>
    </submittedName>
</protein>
<feature type="domain" description="Homeobox" evidence="3">
    <location>
        <begin position="203"/>
        <end position="284"/>
    </location>
</feature>
<feature type="compositionally biased region" description="Polar residues" evidence="2">
    <location>
        <begin position="347"/>
        <end position="359"/>
    </location>
</feature>
<feature type="compositionally biased region" description="Low complexity" evidence="2">
    <location>
        <begin position="402"/>
        <end position="418"/>
    </location>
</feature>
<dbReference type="InterPro" id="IPR044869">
    <property type="entry name" value="HNF-1_POU"/>
</dbReference>
<keyword evidence="1" id="KW-0371">Homeobox</keyword>
<dbReference type="PROSITE" id="PS51936">
    <property type="entry name" value="POU_4"/>
    <property type="match status" value="1"/>
</dbReference>
<dbReference type="GO" id="GO:0000978">
    <property type="term" value="F:RNA polymerase II cis-regulatory region sequence-specific DNA binding"/>
    <property type="evidence" value="ECO:0007669"/>
    <property type="project" value="TreeGrafter"/>
</dbReference>
<dbReference type="InterPro" id="IPR009057">
    <property type="entry name" value="Homeodomain-like_sf"/>
</dbReference>
<evidence type="ECO:0000256" key="2">
    <source>
        <dbReference type="SAM" id="MobiDB-lite"/>
    </source>
</evidence>
<gene>
    <name evidence="5" type="ORF">OFUS_LOCUS25572</name>
</gene>
<dbReference type="OrthoDB" id="10069265at2759"/>
<keyword evidence="1" id="KW-0238">DNA-binding</keyword>
<accession>A0A8S4Q4Z0</accession>
<feature type="DNA-binding region" description="Homeobox" evidence="1">
    <location>
        <begin position="205"/>
        <end position="285"/>
    </location>
</feature>
<comment type="subcellular location">
    <subcellularLocation>
        <location evidence="1">Nucleus</location>
    </subcellularLocation>
</comment>
<dbReference type="AlphaFoldDB" id="A0A8S4Q4Z0"/>
<dbReference type="SMART" id="SM00389">
    <property type="entry name" value="HOX"/>
    <property type="match status" value="1"/>
</dbReference>
<dbReference type="GO" id="GO:0005634">
    <property type="term" value="C:nucleus"/>
    <property type="evidence" value="ECO:0007669"/>
    <property type="project" value="UniProtKB-SubCell"/>
</dbReference>
<comment type="caution">
    <text evidence="5">The sequence shown here is derived from an EMBL/GenBank/DDBJ whole genome shotgun (WGS) entry which is preliminary data.</text>
</comment>
<evidence type="ECO:0000256" key="1">
    <source>
        <dbReference type="PROSITE-ProRule" id="PRU00108"/>
    </source>
</evidence>
<dbReference type="EMBL" id="CAIIXF020000012">
    <property type="protein sequence ID" value="CAH1801829.1"/>
    <property type="molecule type" value="Genomic_DNA"/>
</dbReference>
<feature type="region of interest" description="Disordered" evidence="2">
    <location>
        <begin position="373"/>
        <end position="418"/>
    </location>
</feature>
<evidence type="ECO:0000313" key="6">
    <source>
        <dbReference type="Proteomes" id="UP000749559"/>
    </source>
</evidence>
<dbReference type="GO" id="GO:0045893">
    <property type="term" value="P:positive regulation of DNA-templated transcription"/>
    <property type="evidence" value="ECO:0007669"/>
    <property type="project" value="InterPro"/>
</dbReference>
<feature type="region of interest" description="Disordered" evidence="2">
    <location>
        <begin position="777"/>
        <end position="799"/>
    </location>
</feature>
<dbReference type="InterPro" id="IPR010982">
    <property type="entry name" value="Lambda_DNA-bd_dom_sf"/>
</dbReference>
<feature type="compositionally biased region" description="Basic and acidic residues" evidence="2">
    <location>
        <begin position="180"/>
        <end position="195"/>
    </location>
</feature>
<dbReference type="Proteomes" id="UP000749559">
    <property type="component" value="Unassembled WGS sequence"/>
</dbReference>
<feature type="region of interest" description="Disordered" evidence="2">
    <location>
        <begin position="172"/>
        <end position="211"/>
    </location>
</feature>
<dbReference type="SUPFAM" id="SSF46689">
    <property type="entry name" value="Homeodomain-like"/>
    <property type="match status" value="1"/>
</dbReference>
<feature type="compositionally biased region" description="Basic and acidic residues" evidence="2">
    <location>
        <begin position="52"/>
        <end position="67"/>
    </location>
</feature>
<feature type="region of interest" description="Disordered" evidence="2">
    <location>
        <begin position="39"/>
        <end position="68"/>
    </location>
</feature>
<sequence length="846" mass="93753">MTKDNNINFHRELLVSILSSGITKEKLIEIIHELEIPEEKDKTTAQNGKPEQSPKKEQIQNDGKKEANPSIEIKQVHPIKVDEKQNVAEMISPVLHGPASAIPDRLMRDDPWKVARYIKGYMLRHNIPQREVVDITGLNQSHLSQHLNKGTPMKQQKRELLYNWFTKKQKSVQSHFNQHGKNESHAIEDSPQQEHDTDDEPAAKRKRNRFKWGPSSQDILFNAFNRNRNPNKEERENLVQECNRAECLQRGVSPSQAAGLGDNIVTEVRVYNWFANRRKEEAFRYKLNHDDNNYDSTKIEEGYMDNDVAMDTMEAVGTRQPQERSDVTHIRQLPDSNPEVRSHSREMSASTQENSSNSIGNAIRDGMLVEQEKAPEMSHHSSQGATYPSNHYPPSQGQPMSGIQSHQDGGQGQGYYQTEGQPNLLQKHLMHGRSESGGKYQTLQPASGATYQHYVQPMPPAYSSHSGGQHYNSYTVLQGKPQPVPTLLSPTSQMPKLSLPRGTTSYYPVERKTAEGMVSMATGRVNVMSPYEDTKAHTIVQDVVAIATSDQQWRTAKEVIVQPRLSATNGGGYFMQEAREPPTSLVTVVHTPVMTTAPSVTTLIRPQPGHESMVVEYPPGQPKVYSPTKMYSPTKVYYPVRTMASYAAYTPPPATVAPHESTATNVKVVSQILSTAMSESGIGPDVVGRVVNTGAYQTISPGPTPHPPGEYVLTNPAPGGYYTTEIPVTQTSLSSAAPSMAISNPSVFYQTKAANDSRSMTPSQAATTVAMPTPRYEVTSTSRGDADDFTNNNSDEKNLKGTKVTVTEFSPAIVAVTTQRVTPPPHPAHITNNEKMESSKQDNTAA</sequence>
<reference evidence="5" key="1">
    <citation type="submission" date="2022-03" db="EMBL/GenBank/DDBJ databases">
        <authorList>
            <person name="Martin C."/>
        </authorList>
    </citation>
    <scope>NUCLEOTIDE SEQUENCE</scope>
</reference>
<feature type="region of interest" description="Disordered" evidence="2">
    <location>
        <begin position="818"/>
        <end position="846"/>
    </location>
</feature>
<dbReference type="InterPro" id="IPR006899">
    <property type="entry name" value="HNF-1_N"/>
</dbReference>
<dbReference type="Gene3D" id="1.10.10.60">
    <property type="entry name" value="Homeodomain-like"/>
    <property type="match status" value="1"/>
</dbReference>
<feature type="compositionally biased region" description="Polar residues" evidence="2">
    <location>
        <begin position="380"/>
        <end position="401"/>
    </location>
</feature>
<dbReference type="GO" id="GO:0030073">
    <property type="term" value="P:insulin secretion"/>
    <property type="evidence" value="ECO:0007669"/>
    <property type="project" value="InterPro"/>
</dbReference>
<dbReference type="Gene3D" id="1.10.260.40">
    <property type="entry name" value="lambda repressor-like DNA-binding domains"/>
    <property type="match status" value="1"/>
</dbReference>
<feature type="region of interest" description="Disordered" evidence="2">
    <location>
        <begin position="317"/>
        <end position="359"/>
    </location>
</feature>
<proteinExistence type="predicted"/>
<dbReference type="InterPro" id="IPR001356">
    <property type="entry name" value="HD"/>
</dbReference>
<organism evidence="5 6">
    <name type="scientific">Owenia fusiformis</name>
    <name type="common">Polychaete worm</name>
    <dbReference type="NCBI Taxonomy" id="6347"/>
    <lineage>
        <taxon>Eukaryota</taxon>
        <taxon>Metazoa</taxon>
        <taxon>Spiralia</taxon>
        <taxon>Lophotrochozoa</taxon>
        <taxon>Annelida</taxon>
        <taxon>Polychaeta</taxon>
        <taxon>Sedentaria</taxon>
        <taxon>Canalipalpata</taxon>
        <taxon>Sabellida</taxon>
        <taxon>Oweniida</taxon>
        <taxon>Oweniidae</taxon>
        <taxon>Owenia</taxon>
    </lineage>
</organism>
<keyword evidence="6" id="KW-1185">Reference proteome</keyword>
<dbReference type="SUPFAM" id="SSF47413">
    <property type="entry name" value="lambda repressor-like DNA-binding domains"/>
    <property type="match status" value="1"/>
</dbReference>
<feature type="compositionally biased region" description="Polar residues" evidence="2">
    <location>
        <begin position="778"/>
        <end position="793"/>
    </location>
</feature>
<evidence type="ECO:0000259" key="3">
    <source>
        <dbReference type="PROSITE" id="PS50071"/>
    </source>
</evidence>
<dbReference type="CDD" id="cd00086">
    <property type="entry name" value="homeodomain"/>
    <property type="match status" value="1"/>
</dbReference>
<dbReference type="GO" id="GO:0000981">
    <property type="term" value="F:DNA-binding transcription factor activity, RNA polymerase II-specific"/>
    <property type="evidence" value="ECO:0007669"/>
    <property type="project" value="TreeGrafter"/>
</dbReference>
<evidence type="ECO:0000259" key="4">
    <source>
        <dbReference type="PROSITE" id="PS51936"/>
    </source>
</evidence>
<dbReference type="PROSITE" id="PS50071">
    <property type="entry name" value="HOMEOBOX_2"/>
    <property type="match status" value="1"/>
</dbReference>
<dbReference type="PANTHER" id="PTHR11568:SF1">
    <property type="entry name" value="HEPATOCYTE NUCLEAR FACTOR 1-BETA-LIKE ISOFORM X1"/>
    <property type="match status" value="1"/>
</dbReference>